<name>A0ABN8BQK9_9LACO</name>
<dbReference type="InterPro" id="IPR027607">
    <property type="entry name" value="Surf_Exclu_SEC10/PgrA"/>
</dbReference>
<keyword evidence="4" id="KW-1185">Reference proteome</keyword>
<gene>
    <name evidence="3" type="ORF">WGH24286_01326</name>
</gene>
<dbReference type="NCBIfam" id="TIGR04320">
    <property type="entry name" value="Surf_Exclu_PgrA"/>
    <property type="match status" value="1"/>
</dbReference>
<evidence type="ECO:0000256" key="2">
    <source>
        <dbReference type="SAM" id="SignalP"/>
    </source>
</evidence>
<evidence type="ECO:0000313" key="3">
    <source>
        <dbReference type="EMBL" id="CAH0418883.1"/>
    </source>
</evidence>
<organism evidence="3 4">
    <name type="scientific">Periweissella ghanensis</name>
    <dbReference type="NCBI Taxonomy" id="467997"/>
    <lineage>
        <taxon>Bacteria</taxon>
        <taxon>Bacillati</taxon>
        <taxon>Bacillota</taxon>
        <taxon>Bacilli</taxon>
        <taxon>Lactobacillales</taxon>
        <taxon>Lactobacillaceae</taxon>
        <taxon>Periweissella</taxon>
    </lineage>
</organism>
<keyword evidence="2" id="KW-0732">Signal</keyword>
<sequence length="550" mass="59251">MKKNLNVTLISVSVLAMLLVGAGTINEVHASTAPQANTTKVSQNGASADTLSALQQQIKTTYSQQWSAWNALNNAQKGSIAGGNITTDTANAADITAVLNQGLQAMQAALNNDWNGANLARDAANHAQSVTDAAKKKLATLTSQVSGTTATITNSQQVVKQLQAYQAAQVNAKIYANPDVNENNKSVINIPADFTNDLVRAKKHAAIDKLGNVAYHENHFISSAADAQIDNLDVNHLTPAVQLQLAQFAAGLINNIRQQMGNPAVTITPGAIDFANKIAQGYNADNWDLFNDGWHDIPRISLSAYDFGLLQGDNFYENLAEGFIKVTPRQSLDDIKRGIYNSIAAMMFTDGSANYGHTISIAGIGSKTTQYFGISFDKFSQDHLIFVNPAQILIPGKFDTTPLATAGVDAATISDQAQQQLKDAQAQLQKLGVTVAADNVSDQLQTAQNQLSQAMQAQNALKLQTNGVHTLQAIQANLNNLVKVWGYGLQSNQSFLTGSKKFLQDYLTIYTTAGNNAVYDEDAAQAKFTQAYDKLYAQEKQMLMYKLANK</sequence>
<reference evidence="3 4" key="1">
    <citation type="submission" date="2021-11" db="EMBL/GenBank/DDBJ databases">
        <authorList>
            <person name="Depoorter E."/>
        </authorList>
    </citation>
    <scope>NUCLEOTIDE SEQUENCE [LARGE SCALE GENOMIC DNA]</scope>
    <source>
        <strain evidence="3 4">LMG 24286</strain>
    </source>
</reference>
<dbReference type="EMBL" id="CAKKNT010000018">
    <property type="protein sequence ID" value="CAH0418883.1"/>
    <property type="molecule type" value="Genomic_DNA"/>
</dbReference>
<evidence type="ECO:0000256" key="1">
    <source>
        <dbReference type="SAM" id="Coils"/>
    </source>
</evidence>
<dbReference type="RefSeq" id="WP_230098966.1">
    <property type="nucleotide sequence ID" value="NZ_CAKKNT010000018.1"/>
</dbReference>
<keyword evidence="1" id="KW-0175">Coiled coil</keyword>
<feature type="signal peptide" evidence="2">
    <location>
        <begin position="1"/>
        <end position="30"/>
    </location>
</feature>
<feature type="coiled-coil region" evidence="1">
    <location>
        <begin position="414"/>
        <end position="464"/>
    </location>
</feature>
<protein>
    <recommendedName>
        <fullName evidence="5">SEC10/PgrA surface exclusion domain-containing protein</fullName>
    </recommendedName>
</protein>
<comment type="caution">
    <text evidence="3">The sequence shown here is derived from an EMBL/GenBank/DDBJ whole genome shotgun (WGS) entry which is preliminary data.</text>
</comment>
<evidence type="ECO:0000313" key="4">
    <source>
        <dbReference type="Proteomes" id="UP000789719"/>
    </source>
</evidence>
<feature type="chain" id="PRO_5046145260" description="SEC10/PgrA surface exclusion domain-containing protein" evidence="2">
    <location>
        <begin position="31"/>
        <end position="550"/>
    </location>
</feature>
<dbReference type="Proteomes" id="UP000789719">
    <property type="component" value="Unassembled WGS sequence"/>
</dbReference>
<accession>A0ABN8BQK9</accession>
<proteinExistence type="predicted"/>
<evidence type="ECO:0008006" key="5">
    <source>
        <dbReference type="Google" id="ProtNLM"/>
    </source>
</evidence>